<dbReference type="AlphaFoldDB" id="A0A4P7VPI9"/>
<keyword evidence="2" id="KW-1185">Reference proteome</keyword>
<protein>
    <submittedName>
        <fullName evidence="1">Uncharacterized protein</fullName>
    </submittedName>
</protein>
<dbReference type="RefSeq" id="WP_123396737.1">
    <property type="nucleotide sequence ID" value="NZ_CP039393.1"/>
</dbReference>
<evidence type="ECO:0000313" key="1">
    <source>
        <dbReference type="EMBL" id="QCD35628.1"/>
    </source>
</evidence>
<name>A0A4P7VPI9_9BACT</name>
<reference evidence="1 2" key="1">
    <citation type="submission" date="2019-02" db="EMBL/GenBank/DDBJ databases">
        <title>Isolation and identification of novel species under the genus Muribaculum.</title>
        <authorList>
            <person name="Miyake S."/>
            <person name="Ding Y."/>
            <person name="Low A."/>
            <person name="Soh M."/>
            <person name="Seedorf H."/>
        </authorList>
    </citation>
    <scope>NUCLEOTIDE SEQUENCE [LARGE SCALE GENOMIC DNA]</scope>
    <source>
        <strain evidence="1 2">TLL-A4</strain>
    </source>
</reference>
<accession>A0A4P7VPI9</accession>
<evidence type="ECO:0000313" key="2">
    <source>
        <dbReference type="Proteomes" id="UP000297031"/>
    </source>
</evidence>
<dbReference type="Proteomes" id="UP000297031">
    <property type="component" value="Chromosome"/>
</dbReference>
<organism evidence="1 2">
    <name type="scientific">Muribaculum gordoncarteri</name>
    <dbReference type="NCBI Taxonomy" id="2530390"/>
    <lineage>
        <taxon>Bacteria</taxon>
        <taxon>Pseudomonadati</taxon>
        <taxon>Bacteroidota</taxon>
        <taxon>Bacteroidia</taxon>
        <taxon>Bacteroidales</taxon>
        <taxon>Muribaculaceae</taxon>
        <taxon>Muribaculum</taxon>
    </lineage>
</organism>
<dbReference type="OrthoDB" id="1094846at2"/>
<dbReference type="KEGG" id="mgod:E7746_06840"/>
<sequence>MKQRAERMIDNAVKVMLTTLQRQFEDTSTVLDEYEATHSEYEADQSKQYGALVEGHFAIKEAIDKMNNQLNKK</sequence>
<proteinExistence type="predicted"/>
<gene>
    <name evidence="1" type="ORF">E7746_06840</name>
</gene>
<dbReference type="EMBL" id="CP039393">
    <property type="protein sequence ID" value="QCD35628.1"/>
    <property type="molecule type" value="Genomic_DNA"/>
</dbReference>